<keyword evidence="3" id="KW-1185">Reference proteome</keyword>
<reference evidence="2" key="1">
    <citation type="journal article" date="2022" name="bioRxiv">
        <title>Sequencing and chromosome-scale assembly of the giantPleurodeles waltlgenome.</title>
        <authorList>
            <person name="Brown T."/>
            <person name="Elewa A."/>
            <person name="Iarovenko S."/>
            <person name="Subramanian E."/>
            <person name="Araus A.J."/>
            <person name="Petzold A."/>
            <person name="Susuki M."/>
            <person name="Suzuki K.-i.T."/>
            <person name="Hayashi T."/>
            <person name="Toyoda A."/>
            <person name="Oliveira C."/>
            <person name="Osipova E."/>
            <person name="Leigh N.D."/>
            <person name="Simon A."/>
            <person name="Yun M.H."/>
        </authorList>
    </citation>
    <scope>NUCLEOTIDE SEQUENCE</scope>
    <source>
        <strain evidence="2">20211129_DDA</strain>
        <tissue evidence="2">Liver</tissue>
    </source>
</reference>
<organism evidence="2 3">
    <name type="scientific">Pleurodeles waltl</name>
    <name type="common">Iberian ribbed newt</name>
    <dbReference type="NCBI Taxonomy" id="8319"/>
    <lineage>
        <taxon>Eukaryota</taxon>
        <taxon>Metazoa</taxon>
        <taxon>Chordata</taxon>
        <taxon>Craniata</taxon>
        <taxon>Vertebrata</taxon>
        <taxon>Euteleostomi</taxon>
        <taxon>Amphibia</taxon>
        <taxon>Batrachia</taxon>
        <taxon>Caudata</taxon>
        <taxon>Salamandroidea</taxon>
        <taxon>Salamandridae</taxon>
        <taxon>Pleurodelinae</taxon>
        <taxon>Pleurodeles</taxon>
    </lineage>
</organism>
<evidence type="ECO:0000313" key="2">
    <source>
        <dbReference type="EMBL" id="KAJ1150381.1"/>
    </source>
</evidence>
<dbReference type="Proteomes" id="UP001066276">
    <property type="component" value="Chromosome 5"/>
</dbReference>
<proteinExistence type="predicted"/>
<protein>
    <submittedName>
        <fullName evidence="2">Uncharacterized protein</fullName>
    </submittedName>
</protein>
<comment type="caution">
    <text evidence="2">The sequence shown here is derived from an EMBL/GenBank/DDBJ whole genome shotgun (WGS) entry which is preliminary data.</text>
</comment>
<evidence type="ECO:0000313" key="3">
    <source>
        <dbReference type="Proteomes" id="UP001066276"/>
    </source>
</evidence>
<feature type="compositionally biased region" description="Basic and acidic residues" evidence="1">
    <location>
        <begin position="32"/>
        <end position="44"/>
    </location>
</feature>
<dbReference type="EMBL" id="JANPWB010000009">
    <property type="protein sequence ID" value="KAJ1150381.1"/>
    <property type="molecule type" value="Genomic_DNA"/>
</dbReference>
<accession>A0AAV7RC58</accession>
<dbReference type="AlphaFoldDB" id="A0AAV7RC58"/>
<evidence type="ECO:0000256" key="1">
    <source>
        <dbReference type="SAM" id="MobiDB-lite"/>
    </source>
</evidence>
<sequence length="88" mass="9370">MGENATRRRAAVAPKTMDAQKLPGGEGAQEEGEGRGSTEAEKNSRVKVVKPSFTLERVTDGAAVSAEWLIQQEKARATEGAAGERETK</sequence>
<gene>
    <name evidence="2" type="ORF">NDU88_003175</name>
</gene>
<feature type="region of interest" description="Disordered" evidence="1">
    <location>
        <begin position="1"/>
        <end position="45"/>
    </location>
</feature>
<name>A0AAV7RC58_PLEWA</name>